<feature type="domain" description="Outer membrane protein beta-barrel" evidence="5">
    <location>
        <begin position="461"/>
        <end position="781"/>
    </location>
</feature>
<keyword evidence="2" id="KW-0472">Membrane</keyword>
<sequence>MLAKKILLSLFFLLPACLSAQSGFSVKGVVGDTASSIKLLNTSVSVLRAKDSVLCKFTRASREGAFSISGLPKGKLILLVTYPGYADYVEHFILDSTKREIDFGNINMILKSTLLQDVIIKGKAVAIKIKGDTTEYNAGSFEIQPNSKVEDLLKQLPGIQVDQSGKITAQGQTVQKVLVDGEEFFGDDPTLVTKNVRADMVDKVQLYDKKSDQATFTGIDDGERTKTINLKLKEDKKNGFFGKSDVGGGNDQFYEGQAMFNAFKGKKKFAVYGTISNTGKTGLGWNDNTKYGAASNVEFTDDGGIMIMGGGGDELDSFDGRYNGEGIPSAKNAGAHYDSKWNNDKQSVNANYKIGSLGVEGSKDVLSQKNLSDGVILGNSSQLFDNFVTRQKLDVTYQVKFDTTSTLRVSVDGTAKRNETRTNYASFNRNGDEMMLNDENRRVTNNGDSKVFNASALWTMKFRKKGRTLSLNLNGSINQNDSKGFLASRIRYYKNGDSTGVRDIDQYKTGDADNESFRGNLTYTEPLAKNFSVVLNYGFSGNSNQSDRRSFNLSTDGRYDQLDTAYSNNYTFNQYSNQGGMIFNYRKGQKTTVNFGSRVSAVNFNQKDEYRGSRFKRSFTNWMPEASLQHRFSQQRSYRVSYRGNTNQPGISQIQPLRENTDPLNVTEGNPDLKPSFTNRFDMNYNSYKVLTERSIWISGSYGFTMDPIVNNSVIDSSGNSIYRSFNLKDKNSTNMYLSAYFDRKLKKLGVNAGLNFYVSGNTSYNYINSALNKTNSYSYSGGISLSKYKEKKYQFNVSFNPNYNISESSLQKNLNNNGMGYFSRGEFMVYLPWKLQLSSDGNYEYREKTESFNSDFRRFIWNASLDKTFTKKDQLRLSLKGYDLLNQNKGFDRYASGTSLTETNYTNIRRYFMLSLIWDFNKMGGAPKQ</sequence>
<dbReference type="InterPro" id="IPR036942">
    <property type="entry name" value="Beta-barrel_TonB_sf"/>
</dbReference>
<keyword evidence="4" id="KW-0732">Signal</keyword>
<dbReference type="InterPro" id="IPR041700">
    <property type="entry name" value="OMP_b-brl_3"/>
</dbReference>
<evidence type="ECO:0000256" key="1">
    <source>
        <dbReference type="ARBA" id="ARBA00004442"/>
    </source>
</evidence>
<dbReference type="InterPro" id="IPR008969">
    <property type="entry name" value="CarboxyPept-like_regulatory"/>
</dbReference>
<keyword evidence="6" id="KW-0675">Receptor</keyword>
<evidence type="ECO:0000256" key="4">
    <source>
        <dbReference type="SAM" id="SignalP"/>
    </source>
</evidence>
<evidence type="ECO:0000256" key="2">
    <source>
        <dbReference type="ARBA" id="ARBA00023136"/>
    </source>
</evidence>
<dbReference type="Gene3D" id="2.40.170.20">
    <property type="entry name" value="TonB-dependent receptor, beta-barrel domain"/>
    <property type="match status" value="1"/>
</dbReference>
<evidence type="ECO:0000259" key="5">
    <source>
        <dbReference type="Pfam" id="PF14905"/>
    </source>
</evidence>
<proteinExistence type="predicted"/>
<organism evidence="6 7">
    <name type="scientific">Pararcticibacter amylolyticus</name>
    <dbReference type="NCBI Taxonomy" id="2173175"/>
    <lineage>
        <taxon>Bacteria</taxon>
        <taxon>Pseudomonadati</taxon>
        <taxon>Bacteroidota</taxon>
        <taxon>Sphingobacteriia</taxon>
        <taxon>Sphingobacteriales</taxon>
        <taxon>Sphingobacteriaceae</taxon>
        <taxon>Pararcticibacter</taxon>
    </lineage>
</organism>
<dbReference type="GO" id="GO:0009279">
    <property type="term" value="C:cell outer membrane"/>
    <property type="evidence" value="ECO:0007669"/>
    <property type="project" value="UniProtKB-SubCell"/>
</dbReference>
<gene>
    <name evidence="6" type="ORF">DDR33_00660</name>
</gene>
<accession>A0A2U2PLY2</accession>
<reference evidence="6 7" key="1">
    <citation type="submission" date="2018-04" db="EMBL/GenBank/DDBJ databases">
        <title>Pedobacter chongqingensis sp. nov., isolated from a rottenly hemp rope.</title>
        <authorList>
            <person name="Cai Y."/>
        </authorList>
    </citation>
    <scope>NUCLEOTIDE SEQUENCE [LARGE SCALE GENOMIC DNA]</scope>
    <source>
        <strain evidence="6 7">FJ4-8</strain>
    </source>
</reference>
<evidence type="ECO:0000313" key="6">
    <source>
        <dbReference type="EMBL" id="PWG82413.1"/>
    </source>
</evidence>
<comment type="caution">
    <text evidence="6">The sequence shown here is derived from an EMBL/GenBank/DDBJ whole genome shotgun (WGS) entry which is preliminary data.</text>
</comment>
<dbReference type="RefSeq" id="WP_109413832.1">
    <property type="nucleotide sequence ID" value="NZ_QEAS01000001.1"/>
</dbReference>
<name>A0A2U2PLY2_9SPHI</name>
<evidence type="ECO:0000313" key="7">
    <source>
        <dbReference type="Proteomes" id="UP000245647"/>
    </source>
</evidence>
<dbReference type="SUPFAM" id="SSF49464">
    <property type="entry name" value="Carboxypeptidase regulatory domain-like"/>
    <property type="match status" value="1"/>
</dbReference>
<dbReference type="Proteomes" id="UP000245647">
    <property type="component" value="Unassembled WGS sequence"/>
</dbReference>
<dbReference type="EMBL" id="QEAS01000001">
    <property type="protein sequence ID" value="PWG82413.1"/>
    <property type="molecule type" value="Genomic_DNA"/>
</dbReference>
<dbReference type="AlphaFoldDB" id="A0A2U2PLY2"/>
<evidence type="ECO:0000256" key="3">
    <source>
        <dbReference type="ARBA" id="ARBA00023237"/>
    </source>
</evidence>
<dbReference type="Pfam" id="PF14905">
    <property type="entry name" value="OMP_b-brl_3"/>
    <property type="match status" value="1"/>
</dbReference>
<feature type="chain" id="PRO_5015594096" evidence="4">
    <location>
        <begin position="21"/>
        <end position="930"/>
    </location>
</feature>
<keyword evidence="3" id="KW-0998">Cell outer membrane</keyword>
<dbReference type="SUPFAM" id="SSF56935">
    <property type="entry name" value="Porins"/>
    <property type="match status" value="1"/>
</dbReference>
<comment type="subcellular location">
    <subcellularLocation>
        <location evidence="1">Cell outer membrane</location>
    </subcellularLocation>
</comment>
<protein>
    <submittedName>
        <fullName evidence="6">TonB-dependent receptor</fullName>
    </submittedName>
</protein>
<keyword evidence="7" id="KW-1185">Reference proteome</keyword>
<dbReference type="OrthoDB" id="1086219at2"/>
<feature type="signal peptide" evidence="4">
    <location>
        <begin position="1"/>
        <end position="20"/>
    </location>
</feature>